<protein>
    <recommendedName>
        <fullName evidence="2">Pyrrolo-quinoline quinone repeat domain-containing protein</fullName>
    </recommendedName>
</protein>
<proteinExistence type="predicted"/>
<dbReference type="Gene3D" id="2.130.10.10">
    <property type="entry name" value="YVTN repeat-like/Quinoprotein amine dehydrogenase"/>
    <property type="match status" value="1"/>
</dbReference>
<evidence type="ECO:0000313" key="4">
    <source>
        <dbReference type="Proteomes" id="UP000051952"/>
    </source>
</evidence>
<keyword evidence="1" id="KW-0732">Signal</keyword>
<dbReference type="InterPro" id="IPR011047">
    <property type="entry name" value="Quinoprotein_ADH-like_sf"/>
</dbReference>
<evidence type="ECO:0000259" key="2">
    <source>
        <dbReference type="Pfam" id="PF13360"/>
    </source>
</evidence>
<evidence type="ECO:0000256" key="1">
    <source>
        <dbReference type="SAM" id="SignalP"/>
    </source>
</evidence>
<dbReference type="AlphaFoldDB" id="A0A0S4IZR1"/>
<name>A0A0S4IZR1_BODSA</name>
<dbReference type="InterPro" id="IPR002372">
    <property type="entry name" value="PQQ_rpt_dom"/>
</dbReference>
<evidence type="ECO:0000313" key="3">
    <source>
        <dbReference type="EMBL" id="CUG32406.1"/>
    </source>
</evidence>
<dbReference type="InterPro" id="IPR015943">
    <property type="entry name" value="WD40/YVTN_repeat-like_dom_sf"/>
</dbReference>
<dbReference type="VEuPathDB" id="TriTrypDB:BSAL_77650"/>
<gene>
    <name evidence="3" type="ORF">BSAL_77650</name>
</gene>
<dbReference type="EMBL" id="CYKH01000750">
    <property type="protein sequence ID" value="CUG32406.1"/>
    <property type="molecule type" value="Genomic_DNA"/>
</dbReference>
<dbReference type="Proteomes" id="UP000051952">
    <property type="component" value="Unassembled WGS sequence"/>
</dbReference>
<keyword evidence="4" id="KW-1185">Reference proteome</keyword>
<organism evidence="3 4">
    <name type="scientific">Bodo saltans</name>
    <name type="common">Flagellated protozoan</name>
    <dbReference type="NCBI Taxonomy" id="75058"/>
    <lineage>
        <taxon>Eukaryota</taxon>
        <taxon>Discoba</taxon>
        <taxon>Euglenozoa</taxon>
        <taxon>Kinetoplastea</taxon>
        <taxon>Metakinetoplastina</taxon>
        <taxon>Eubodonida</taxon>
        <taxon>Bodonidae</taxon>
        <taxon>Bodo</taxon>
    </lineage>
</organism>
<feature type="signal peptide" evidence="1">
    <location>
        <begin position="1"/>
        <end position="17"/>
    </location>
</feature>
<feature type="chain" id="PRO_5006621761" description="Pyrrolo-quinoline quinone repeat domain-containing protein" evidence="1">
    <location>
        <begin position="18"/>
        <end position="414"/>
    </location>
</feature>
<sequence length="414" mass="44164">MNNCAPLFLLAISVATAIKVDPIVWSTPLDNNILAYDDTQWIATKSFGAVIVSNNNNLTSLDPRTGAVLWSNTHKDINVTNEAVFDISTTTVALGVGNRVFGFNLVDGAYIGSVKVTGPNNIYDGISSLQEHRGVFIVWGQSTLAVIGSDLTVHYSIPEPNATTEVIVVGVHEDYVYFVYQVDSDPQQSILKIVNLNTFAETIVYNVSDVSSTGMNGRIVFVGPALVEYPPVGYLELSSGAILWQVDVEHYFIDYGTFLTSDLVVLNDGYCAFYALDAKTGALVFKYTSTLTTIQSAGISAGRLVLLGSIHFPGPWYVEAIDLTTGTSLGMVFVPVSNTPGTTSQSPTSIAVGTNYIALNNQGYTCIDLLTITAVSHQLSLPGVQNVGATLITANSTTFVFAGQLNAAAVVISN</sequence>
<accession>A0A0S4IZR1</accession>
<feature type="domain" description="Pyrrolo-quinoline quinone repeat" evidence="2">
    <location>
        <begin position="24"/>
        <end position="150"/>
    </location>
</feature>
<dbReference type="SUPFAM" id="SSF50998">
    <property type="entry name" value="Quinoprotein alcohol dehydrogenase-like"/>
    <property type="match status" value="1"/>
</dbReference>
<dbReference type="Pfam" id="PF13360">
    <property type="entry name" value="PQQ_2"/>
    <property type="match status" value="1"/>
</dbReference>
<reference evidence="4" key="1">
    <citation type="submission" date="2015-09" db="EMBL/GenBank/DDBJ databases">
        <authorList>
            <consortium name="Pathogen Informatics"/>
        </authorList>
    </citation>
    <scope>NUCLEOTIDE SEQUENCE [LARGE SCALE GENOMIC DNA]</scope>
    <source>
        <strain evidence="4">Lake Konstanz</strain>
    </source>
</reference>